<dbReference type="Proteomes" id="UP000452235">
    <property type="component" value="Unassembled WGS sequence"/>
</dbReference>
<dbReference type="PANTHER" id="PTHR28243">
    <property type="entry name" value="AGL049CP"/>
    <property type="match status" value="1"/>
</dbReference>
<sequence length="249" mass="27987">MSPPAPWRPLLDTHLSQNSTTTLTLTTIDHDAANRPVPRARTCEFRGFWPSPSLHPSALDALAAQCGGPNPPVYESDMLSLTTDVRMDKAAQLDATGHVVEAVFWLKDVMNQWRIRGTAHVLGDPRGGPHEEAAREAVRRGMRRTTQGEEDAWTWERQVTSYFANHSPAMRGSFRNPPPGRPRDTPAGPGLGLGQTVDDLHDPVARGNFRVVVVRPEEVERLDLSDLQNVRRVQWTLQEDRWEEVELWP</sequence>
<keyword evidence="2" id="KW-1185">Reference proteome</keyword>
<dbReference type="VEuPathDB" id="FungiDB:ATEG_07656"/>
<gene>
    <name evidence="1" type="ORF">ATEIFO6365_0009027900</name>
</gene>
<dbReference type="SUPFAM" id="SSF50475">
    <property type="entry name" value="FMN-binding split barrel"/>
    <property type="match status" value="1"/>
</dbReference>
<dbReference type="PANTHER" id="PTHR28243:SF1">
    <property type="entry name" value="PYRIDOXAMINE 5'-PHOSPHATE OXIDASE ALR4036 FAMILY FMN-BINDING DOMAIN-CONTAINING PROTEIN"/>
    <property type="match status" value="1"/>
</dbReference>
<evidence type="ECO:0000313" key="1">
    <source>
        <dbReference type="EMBL" id="GFF18916.1"/>
    </source>
</evidence>
<dbReference type="OrthoDB" id="5394411at2759"/>
<protein>
    <submittedName>
        <fullName evidence="1">Uncharacterized protein</fullName>
    </submittedName>
</protein>
<dbReference type="AlphaFoldDB" id="A0A5M3Z7Z3"/>
<proteinExistence type="predicted"/>
<dbReference type="GO" id="GO:0010181">
    <property type="term" value="F:FMN binding"/>
    <property type="evidence" value="ECO:0007669"/>
    <property type="project" value="InterPro"/>
</dbReference>
<reference evidence="1 2" key="1">
    <citation type="submission" date="2020-01" db="EMBL/GenBank/DDBJ databases">
        <title>Aspergillus terreus IFO 6365 whole genome shotgun sequence.</title>
        <authorList>
            <person name="Kanamasa S."/>
            <person name="Takahashi H."/>
        </authorList>
    </citation>
    <scope>NUCLEOTIDE SEQUENCE [LARGE SCALE GENOMIC DNA]</scope>
    <source>
        <strain evidence="1 2">IFO 6365</strain>
    </source>
</reference>
<dbReference type="Pfam" id="PF12766">
    <property type="entry name" value="Pyridox_oxase_2"/>
    <property type="match status" value="1"/>
</dbReference>
<name>A0A5M3Z7Z3_ASPTE</name>
<evidence type="ECO:0000313" key="2">
    <source>
        <dbReference type="Proteomes" id="UP000452235"/>
    </source>
</evidence>
<dbReference type="InterPro" id="IPR012349">
    <property type="entry name" value="Split_barrel_FMN-bd"/>
</dbReference>
<dbReference type="Gene3D" id="2.30.110.10">
    <property type="entry name" value="Electron Transport, Fmn-binding Protein, Chain A"/>
    <property type="match status" value="1"/>
</dbReference>
<accession>A0A5M3Z7Z3</accession>
<dbReference type="EMBL" id="BLJY01000009">
    <property type="protein sequence ID" value="GFF18916.1"/>
    <property type="molecule type" value="Genomic_DNA"/>
</dbReference>
<organism evidence="1 2">
    <name type="scientific">Aspergillus terreus</name>
    <dbReference type="NCBI Taxonomy" id="33178"/>
    <lineage>
        <taxon>Eukaryota</taxon>
        <taxon>Fungi</taxon>
        <taxon>Dikarya</taxon>
        <taxon>Ascomycota</taxon>
        <taxon>Pezizomycotina</taxon>
        <taxon>Eurotiomycetes</taxon>
        <taxon>Eurotiomycetidae</taxon>
        <taxon>Eurotiales</taxon>
        <taxon>Aspergillaceae</taxon>
        <taxon>Aspergillus</taxon>
        <taxon>Aspergillus subgen. Circumdati</taxon>
    </lineage>
</organism>
<comment type="caution">
    <text evidence="1">The sequence shown here is derived from an EMBL/GenBank/DDBJ whole genome shotgun (WGS) entry which is preliminary data.</text>
</comment>
<dbReference type="InterPro" id="IPR024624">
    <property type="entry name" value="Pyridox_Oxase_Alr4036_FMN-bd"/>
</dbReference>